<dbReference type="Proteomes" id="UP000739538">
    <property type="component" value="Unassembled WGS sequence"/>
</dbReference>
<dbReference type="NCBIfam" id="TIGR03373">
    <property type="entry name" value="VI_minor_4"/>
    <property type="match status" value="1"/>
</dbReference>
<comment type="caution">
    <text evidence="1">The sequence shown here is derived from an EMBL/GenBank/DDBJ whole genome shotgun (WGS) entry which is preliminary data.</text>
</comment>
<name>A0A956NG79_UNCEI</name>
<dbReference type="Pfam" id="PF09867">
    <property type="entry name" value="TagF_N"/>
    <property type="match status" value="1"/>
</dbReference>
<dbReference type="EMBL" id="JAGQHS010000189">
    <property type="protein sequence ID" value="MCA9758593.1"/>
    <property type="molecule type" value="Genomic_DNA"/>
</dbReference>
<reference evidence="1" key="2">
    <citation type="journal article" date="2021" name="Microbiome">
        <title>Successional dynamics and alternative stable states in a saline activated sludge microbial community over 9 years.</title>
        <authorList>
            <person name="Wang Y."/>
            <person name="Ye J."/>
            <person name="Ju F."/>
            <person name="Liu L."/>
            <person name="Boyd J.A."/>
            <person name="Deng Y."/>
            <person name="Parks D.H."/>
            <person name="Jiang X."/>
            <person name="Yin X."/>
            <person name="Woodcroft B.J."/>
            <person name="Tyson G.W."/>
            <person name="Hugenholtz P."/>
            <person name="Polz M.F."/>
            <person name="Zhang T."/>
        </authorList>
    </citation>
    <scope>NUCLEOTIDE SEQUENCE</scope>
    <source>
        <strain evidence="1">HKST-UBA02</strain>
    </source>
</reference>
<gene>
    <name evidence="1" type="primary">tagF</name>
    <name evidence="1" type="ORF">KDA27_22545</name>
</gene>
<reference evidence="1" key="1">
    <citation type="submission" date="2020-04" db="EMBL/GenBank/DDBJ databases">
        <authorList>
            <person name="Zhang T."/>
        </authorList>
    </citation>
    <scope>NUCLEOTIDE SEQUENCE</scope>
    <source>
        <strain evidence="1">HKST-UBA02</strain>
    </source>
</reference>
<sequence>MRLDSNRFGCFGKLPVSREFLVDGAGELARSGFDDWMAEGLGLAKMNAGNERFRSLALGFSPIRFVWSMPEGTRAAAGVLVPSEDGAGRIHPFSVFAWIDRAESAPDDPTHPLFVRAVHDYLDRLLAECRAATDPAAVLQVVRTATLDFERSAHDEYAAFIRTRSLDALFRELDASLQVPGLVGSLREQLVQALHESVSYLRGRPPIDIRLGIRCPLAPSFGATHQVCVWIDLIRRMFGSAVPGPCSFWPHPGLADSPGGTRPPALTPGSFHFFFSRPSSAQWISLFDPDASLETISAIEQPYAGDPGDRMAPALRTIMRTPTATLSDLLERARG</sequence>
<dbReference type="AlphaFoldDB" id="A0A956NG79"/>
<protein>
    <submittedName>
        <fullName evidence="1">Type VI secretion system-associated protein TagF</fullName>
    </submittedName>
</protein>
<evidence type="ECO:0000313" key="1">
    <source>
        <dbReference type="EMBL" id="MCA9758593.1"/>
    </source>
</evidence>
<organism evidence="1 2">
    <name type="scientific">Eiseniibacteriota bacterium</name>
    <dbReference type="NCBI Taxonomy" id="2212470"/>
    <lineage>
        <taxon>Bacteria</taxon>
        <taxon>Candidatus Eiseniibacteriota</taxon>
    </lineage>
</organism>
<dbReference type="InterPro" id="IPR038225">
    <property type="entry name" value="TagF_sf"/>
</dbReference>
<dbReference type="InterPro" id="IPR017748">
    <property type="entry name" value="TagF"/>
</dbReference>
<proteinExistence type="predicted"/>
<accession>A0A956NG79</accession>
<dbReference type="Gene3D" id="3.40.1730.10">
    <property type="entry name" value="pa0076 domain"/>
    <property type="match status" value="1"/>
</dbReference>
<evidence type="ECO:0000313" key="2">
    <source>
        <dbReference type="Proteomes" id="UP000739538"/>
    </source>
</evidence>